<name>A0A1N6MUL2_9GAMM</name>
<proteinExistence type="predicted"/>
<dbReference type="EMBL" id="NIBU01000122">
    <property type="protein sequence ID" value="PHM26175.1"/>
    <property type="molecule type" value="Genomic_DNA"/>
</dbReference>
<evidence type="ECO:0000313" key="4">
    <source>
        <dbReference type="Proteomes" id="UP000224871"/>
    </source>
</evidence>
<protein>
    <recommendedName>
        <fullName evidence="5">DUF2971 domain-containing protein</fullName>
    </recommendedName>
</protein>
<dbReference type="RefSeq" id="WP_086955659.1">
    <property type="nucleotide sequence ID" value="NZ_NIBU01000122.1"/>
</dbReference>
<dbReference type="Pfam" id="PF11185">
    <property type="entry name" value="DUF2971"/>
    <property type="match status" value="1"/>
</dbReference>
<evidence type="ECO:0000313" key="3">
    <source>
        <dbReference type="Proteomes" id="UP000196435"/>
    </source>
</evidence>
<dbReference type="InterPro" id="IPR021352">
    <property type="entry name" value="DUF2971"/>
</dbReference>
<dbReference type="Proteomes" id="UP000224871">
    <property type="component" value="Unassembled WGS sequence"/>
</dbReference>
<accession>A0A1N6MUL2</accession>
<dbReference type="AlphaFoldDB" id="A0A1N6MUL2"/>
<keyword evidence="4" id="KW-1185">Reference proteome</keyword>
<dbReference type="Proteomes" id="UP000196435">
    <property type="component" value="Unassembled WGS sequence"/>
</dbReference>
<evidence type="ECO:0008006" key="5">
    <source>
        <dbReference type="Google" id="ProtNLM"/>
    </source>
</evidence>
<reference evidence="2" key="1">
    <citation type="submission" date="2016-12" db="EMBL/GenBank/DDBJ databases">
        <authorList>
            <person name="Song W.-J."/>
            <person name="Kurnit D.M."/>
        </authorList>
    </citation>
    <scope>NUCLEOTIDE SEQUENCE [LARGE SCALE GENOMIC DNA]</scope>
    <source>
        <strain evidence="2">HGB1681</strain>
    </source>
</reference>
<evidence type="ECO:0000313" key="2">
    <source>
        <dbReference type="EMBL" id="SIP72429.1"/>
    </source>
</evidence>
<dbReference type="OrthoDB" id="7852032at2"/>
<reference evidence="3" key="2">
    <citation type="submission" date="2016-12" db="EMBL/GenBank/DDBJ databases">
        <authorList>
            <person name="Gaudriault S."/>
        </authorList>
    </citation>
    <scope>NUCLEOTIDE SEQUENCE [LARGE SCALE GENOMIC DNA]</scope>
    <source>
        <strain evidence="3">HGB1681 (deposited as PTA-6826 in the American Type Culture Collection)</strain>
    </source>
</reference>
<evidence type="ECO:0000313" key="1">
    <source>
        <dbReference type="EMBL" id="PHM26175.1"/>
    </source>
</evidence>
<dbReference type="EMBL" id="FTLG01000052">
    <property type="protein sequence ID" value="SIP72429.1"/>
    <property type="molecule type" value="Genomic_DNA"/>
</dbReference>
<sequence length="242" mass="28117">MSYNNYINLTEDLLDKPIYRIMPIHRFLQLLEEKKLTLVKPKKWDDPFENALLNCAFETSDGETGSFAAKDSIYGQCWTFHRETDAMWRIYSHDKDGVRISTTPRKLLTALQTAEPKYHNLKCFIGKVSYLSKKNLLEKLQSIDLFNANGSGIAESLLYKRTEFKHENEIRLIYSGDDNSSISDIFQFDIDPAKLLDRVLFDPRMEKNLRQAYILAIKKKGCKTEVKRSTLYDAPIGLKFKL</sequence>
<reference evidence="1 4" key="3">
    <citation type="journal article" date="2017" name="Nat. Microbiol.">
        <title>Natural product diversity associated with the nematode symbionts Photorhabdus and Xenorhabdus.</title>
        <authorList>
            <person name="Tobias N.J."/>
            <person name="Wolff H."/>
            <person name="Djahanschiri B."/>
            <person name="Grundmann F."/>
            <person name="Kronenwerth M."/>
            <person name="Shi Y.M."/>
            <person name="Simonyi S."/>
            <person name="Grun P."/>
            <person name="Shapiro-Ilan D."/>
            <person name="Pidot S.J."/>
            <person name="Stinear T.P."/>
            <person name="Ebersberger I."/>
            <person name="Bode H.B."/>
        </authorList>
    </citation>
    <scope>NUCLEOTIDE SEQUENCE [LARGE SCALE GENOMIC DNA]</scope>
    <source>
        <strain evidence="1 4">DSM 16336</strain>
    </source>
</reference>
<organism evidence="2 3">
    <name type="scientific">Xenorhabdus innexi</name>
    <dbReference type="NCBI Taxonomy" id="290109"/>
    <lineage>
        <taxon>Bacteria</taxon>
        <taxon>Pseudomonadati</taxon>
        <taxon>Pseudomonadota</taxon>
        <taxon>Gammaproteobacteria</taxon>
        <taxon>Enterobacterales</taxon>
        <taxon>Morganellaceae</taxon>
        <taxon>Xenorhabdus</taxon>
    </lineage>
</organism>
<gene>
    <name evidence="1" type="ORF">Xinn_04018</name>
    <name evidence="2" type="ORF">XIS1_1450001</name>
</gene>